<gene>
    <name evidence="1" type="ORF">ACOLOM_LOCUS6202</name>
</gene>
<reference evidence="1" key="1">
    <citation type="submission" date="2021-06" db="EMBL/GenBank/DDBJ databases">
        <authorList>
            <person name="Kallberg Y."/>
            <person name="Tangrot J."/>
            <person name="Rosling A."/>
        </authorList>
    </citation>
    <scope>NUCLEOTIDE SEQUENCE</scope>
    <source>
        <strain evidence="1">CL356</strain>
    </source>
</reference>
<dbReference type="EMBL" id="CAJVPT010012440">
    <property type="protein sequence ID" value="CAG8587562.1"/>
    <property type="molecule type" value="Genomic_DNA"/>
</dbReference>
<dbReference type="Proteomes" id="UP000789525">
    <property type="component" value="Unassembled WGS sequence"/>
</dbReference>
<sequence>MGFLETLKPYCVSEVHSLGDQRSIWRKRYLTFLNNVLIHENHDDLNKRQATFLIQQKRPLEEEKNFWDSVKIEKELILKEVNSHLQKQDNMERGEAGTSSEQKRSYGKELPSTPPNKVRTFNRISPNEGLSMIRDSRIMEVFDENVTSDLKEKAQRSATHFLPKKRARNTQQEAEKDVTDEDLANSVIDASSTFGQRLVLDDEDMHISEKTRRYIELFDHIMEEENVEDIYDDVVVDEVARSDLVDENNEETKNMEGDDEKFNKSIAKMEEIVSEGPNNPDPDKINEDRQKLMNEGVFAINKFMTRTGLPTWEVCSTLKVFLAQGFGDNVEIGQMIFIGSGLYLFSPFTIPALVIPTSADNLEHVLRLIRTLLCLRYNVLKEVKMFEMFAKEGKRHITKPKTKYPTGVTPERPKAVTFAEFLPTISKGERKRGRGHGRGGGQDSTV</sequence>
<evidence type="ECO:0000313" key="1">
    <source>
        <dbReference type="EMBL" id="CAG8587562.1"/>
    </source>
</evidence>
<name>A0ACA9MER4_9GLOM</name>
<comment type="caution">
    <text evidence="1">The sequence shown here is derived from an EMBL/GenBank/DDBJ whole genome shotgun (WGS) entry which is preliminary data.</text>
</comment>
<proteinExistence type="predicted"/>
<evidence type="ECO:0000313" key="2">
    <source>
        <dbReference type="Proteomes" id="UP000789525"/>
    </source>
</evidence>
<accession>A0ACA9MER4</accession>
<organism evidence="1 2">
    <name type="scientific">Acaulospora colombiana</name>
    <dbReference type="NCBI Taxonomy" id="27376"/>
    <lineage>
        <taxon>Eukaryota</taxon>
        <taxon>Fungi</taxon>
        <taxon>Fungi incertae sedis</taxon>
        <taxon>Mucoromycota</taxon>
        <taxon>Glomeromycotina</taxon>
        <taxon>Glomeromycetes</taxon>
        <taxon>Diversisporales</taxon>
        <taxon>Acaulosporaceae</taxon>
        <taxon>Acaulospora</taxon>
    </lineage>
</organism>
<keyword evidence="2" id="KW-1185">Reference proteome</keyword>
<protein>
    <submittedName>
        <fullName evidence="1">14378_t:CDS:1</fullName>
    </submittedName>
</protein>